<reference evidence="2 3" key="1">
    <citation type="submission" date="2021-06" db="EMBL/GenBank/DDBJ databases">
        <title>Caerostris extrusa draft genome.</title>
        <authorList>
            <person name="Kono N."/>
            <person name="Arakawa K."/>
        </authorList>
    </citation>
    <scope>NUCLEOTIDE SEQUENCE [LARGE SCALE GENOMIC DNA]</scope>
</reference>
<name>A0AAV4TM06_CAEEX</name>
<protein>
    <submittedName>
        <fullName evidence="2">Uncharacterized protein</fullName>
    </submittedName>
</protein>
<sequence>MTFCYRDERRLEGGIKKEPPSLPLQWSVPMCHSWPRLKKGPSVEPESKQRPMDNSSTPLQSTALPTELLTELNREAGVEPATYGYQQQSATVDRYANCAVDGLMEEFFLMLNVLKQNN</sequence>
<keyword evidence="3" id="KW-1185">Reference proteome</keyword>
<dbReference type="EMBL" id="BPLR01011384">
    <property type="protein sequence ID" value="GIY46194.1"/>
    <property type="molecule type" value="Genomic_DNA"/>
</dbReference>
<feature type="compositionally biased region" description="Polar residues" evidence="1">
    <location>
        <begin position="52"/>
        <end position="62"/>
    </location>
</feature>
<organism evidence="2 3">
    <name type="scientific">Caerostris extrusa</name>
    <name type="common">Bark spider</name>
    <name type="synonym">Caerostris bankana</name>
    <dbReference type="NCBI Taxonomy" id="172846"/>
    <lineage>
        <taxon>Eukaryota</taxon>
        <taxon>Metazoa</taxon>
        <taxon>Ecdysozoa</taxon>
        <taxon>Arthropoda</taxon>
        <taxon>Chelicerata</taxon>
        <taxon>Arachnida</taxon>
        <taxon>Araneae</taxon>
        <taxon>Araneomorphae</taxon>
        <taxon>Entelegynae</taxon>
        <taxon>Araneoidea</taxon>
        <taxon>Araneidae</taxon>
        <taxon>Caerostris</taxon>
    </lineage>
</organism>
<evidence type="ECO:0000256" key="1">
    <source>
        <dbReference type="SAM" id="MobiDB-lite"/>
    </source>
</evidence>
<gene>
    <name evidence="2" type="ORF">CEXT_107651</name>
</gene>
<evidence type="ECO:0000313" key="3">
    <source>
        <dbReference type="Proteomes" id="UP001054945"/>
    </source>
</evidence>
<dbReference type="Proteomes" id="UP001054945">
    <property type="component" value="Unassembled WGS sequence"/>
</dbReference>
<proteinExistence type="predicted"/>
<accession>A0AAV4TM06</accession>
<comment type="caution">
    <text evidence="2">The sequence shown here is derived from an EMBL/GenBank/DDBJ whole genome shotgun (WGS) entry which is preliminary data.</text>
</comment>
<evidence type="ECO:0000313" key="2">
    <source>
        <dbReference type="EMBL" id="GIY46194.1"/>
    </source>
</evidence>
<dbReference type="AlphaFoldDB" id="A0AAV4TM06"/>
<feature type="region of interest" description="Disordered" evidence="1">
    <location>
        <begin position="35"/>
        <end position="62"/>
    </location>
</feature>